<dbReference type="AlphaFoldDB" id="A0A6I6D6L7"/>
<evidence type="ECO:0000259" key="5">
    <source>
        <dbReference type="Pfam" id="PF00535"/>
    </source>
</evidence>
<dbReference type="Proteomes" id="UP000427716">
    <property type="component" value="Chromosome"/>
</dbReference>
<feature type="domain" description="Glycosyltransferase 2-like" evidence="5">
    <location>
        <begin position="42"/>
        <end position="247"/>
    </location>
</feature>
<accession>A0A6I6D6L7</accession>
<keyword evidence="4" id="KW-0812">Transmembrane</keyword>
<keyword evidence="3 6" id="KW-0808">Transferase</keyword>
<keyword evidence="4" id="KW-0472">Membrane</keyword>
<organism evidence="6 7">
    <name type="scientific">Guyparkeria halophila</name>
    <dbReference type="NCBI Taxonomy" id="47960"/>
    <lineage>
        <taxon>Bacteria</taxon>
        <taxon>Pseudomonadati</taxon>
        <taxon>Pseudomonadota</taxon>
        <taxon>Gammaproteobacteria</taxon>
        <taxon>Chromatiales</taxon>
        <taxon>Thioalkalibacteraceae</taxon>
        <taxon>Guyparkeria</taxon>
    </lineage>
</organism>
<proteinExistence type="inferred from homology"/>
<reference evidence="6 7" key="1">
    <citation type="submission" date="2019-11" db="EMBL/GenBank/DDBJ databases">
        <authorList>
            <person name="Zhang J."/>
            <person name="Sun C."/>
        </authorList>
    </citation>
    <scope>NUCLEOTIDE SEQUENCE [LARGE SCALE GENOMIC DNA]</scope>
    <source>
        <strain evidence="7">sp2</strain>
    </source>
</reference>
<gene>
    <name evidence="6" type="ORF">GM160_09740</name>
</gene>
<dbReference type="InterPro" id="IPR001173">
    <property type="entry name" value="Glyco_trans_2-like"/>
</dbReference>
<evidence type="ECO:0000313" key="6">
    <source>
        <dbReference type="EMBL" id="QGT79144.1"/>
    </source>
</evidence>
<dbReference type="KEGG" id="ghl:GM160_09740"/>
<evidence type="ECO:0000256" key="3">
    <source>
        <dbReference type="ARBA" id="ARBA00022679"/>
    </source>
</evidence>
<evidence type="ECO:0000313" key="7">
    <source>
        <dbReference type="Proteomes" id="UP000427716"/>
    </source>
</evidence>
<name>A0A6I6D6L7_9GAMM</name>
<dbReference type="Gene3D" id="3.90.550.10">
    <property type="entry name" value="Spore Coat Polysaccharide Biosynthesis Protein SpsA, Chain A"/>
    <property type="match status" value="1"/>
</dbReference>
<protein>
    <submittedName>
        <fullName evidence="6">Glycosyltransferase</fullName>
    </submittedName>
</protein>
<feature type="transmembrane region" description="Helical" evidence="4">
    <location>
        <begin position="399"/>
        <end position="417"/>
    </location>
</feature>
<comment type="similarity">
    <text evidence="1">Belongs to the glycosyltransferase 2 family.</text>
</comment>
<evidence type="ECO:0000256" key="2">
    <source>
        <dbReference type="ARBA" id="ARBA00022676"/>
    </source>
</evidence>
<dbReference type="EMBL" id="CP046415">
    <property type="protein sequence ID" value="QGT79144.1"/>
    <property type="molecule type" value="Genomic_DNA"/>
</dbReference>
<dbReference type="RefSeq" id="WP_156574862.1">
    <property type="nucleotide sequence ID" value="NZ_CP046415.1"/>
</dbReference>
<sequence>MATTPYFVLSPSAVLSIIGLLRGPDKIDPNPAEDWHEAVVDVVIPALNEQANVVLALESVRRQTKQPRNIILVDDGSKDRTIEYARAFAEHHGMPLTVIKRDHPIGKTPTIKRQSREYDADVEFILDADTYLDADDYIARTVEELYKGAGIASACGVILPTREKDRRRRIDEPAIHAFLEAHDEVDLHQPQGGWWHRVNRNLTALYRQQLYTFLQRFVYVGQMEFFGSITNPVGCAVAYRRKYIKDLFDKYEPVLGDDLTNSEDIFIGFALMNEGYRNVQLQDVTAHSLEPEMRNLPRQIYMWSSSFLQSCYYFDGLLGSPFKLLRRLRHRYREKHDPAMKELVARRQIREAYRQPFGVAHTQREGRPAGWIPFLAAFEKIAFPTALLVMIILQLWEPLIVTLIAEMAIAVGILTAISKGRRVKAFIQGILMTPIRYASLLYDLVTIGRFATDLWITGNRKWRK</sequence>
<dbReference type="SUPFAM" id="SSF53448">
    <property type="entry name" value="Nucleotide-diphospho-sugar transferases"/>
    <property type="match status" value="1"/>
</dbReference>
<evidence type="ECO:0000256" key="1">
    <source>
        <dbReference type="ARBA" id="ARBA00006739"/>
    </source>
</evidence>
<dbReference type="InterPro" id="IPR029044">
    <property type="entry name" value="Nucleotide-diphossugar_trans"/>
</dbReference>
<dbReference type="GO" id="GO:0016757">
    <property type="term" value="F:glycosyltransferase activity"/>
    <property type="evidence" value="ECO:0007669"/>
    <property type="project" value="UniProtKB-KW"/>
</dbReference>
<keyword evidence="4" id="KW-1133">Transmembrane helix</keyword>
<dbReference type="PANTHER" id="PTHR43630:SF1">
    <property type="entry name" value="POLY-BETA-1,6-N-ACETYL-D-GLUCOSAMINE SYNTHASE"/>
    <property type="match status" value="1"/>
</dbReference>
<evidence type="ECO:0000256" key="4">
    <source>
        <dbReference type="SAM" id="Phobius"/>
    </source>
</evidence>
<keyword evidence="2" id="KW-0328">Glycosyltransferase</keyword>
<keyword evidence="7" id="KW-1185">Reference proteome</keyword>
<dbReference type="Pfam" id="PF00535">
    <property type="entry name" value="Glycos_transf_2"/>
    <property type="match status" value="1"/>
</dbReference>
<dbReference type="PANTHER" id="PTHR43630">
    <property type="entry name" value="POLY-BETA-1,6-N-ACETYL-D-GLUCOSAMINE SYNTHASE"/>
    <property type="match status" value="1"/>
</dbReference>